<gene>
    <name evidence="5" type="ORF">A8950_2306</name>
</gene>
<dbReference type="GO" id="GO:0046872">
    <property type="term" value="F:metal ion binding"/>
    <property type="evidence" value="ECO:0007669"/>
    <property type="project" value="UniProtKB-KW"/>
</dbReference>
<dbReference type="AlphaFoldDB" id="A0A4R6WNH7"/>
<dbReference type="SUPFAM" id="SSF51316">
    <property type="entry name" value="Mss4-like"/>
    <property type="match status" value="1"/>
</dbReference>
<dbReference type="InterPro" id="IPR011057">
    <property type="entry name" value="Mss4-like_sf"/>
</dbReference>
<evidence type="ECO:0000259" key="4">
    <source>
        <dbReference type="PROSITE" id="PS51891"/>
    </source>
</evidence>
<protein>
    <recommendedName>
        <fullName evidence="4">CENP-V/GFA domain-containing protein</fullName>
    </recommendedName>
</protein>
<sequence>MHKGSCHCGAIRFTVDGDFDQAIECNCSHCSRKGYLLFFVPRDKLRLASPEATLATYRFNRHVIDHHFCPTCGCAPFGFGTGPDGSATAAVNIRCLEGVDLASVNRVPYDGRSV</sequence>
<dbReference type="InterPro" id="IPR006913">
    <property type="entry name" value="CENP-V/GFA"/>
</dbReference>
<organism evidence="5 6">
    <name type="scientific">Dongia mobilis</name>
    <dbReference type="NCBI Taxonomy" id="578943"/>
    <lineage>
        <taxon>Bacteria</taxon>
        <taxon>Pseudomonadati</taxon>
        <taxon>Pseudomonadota</taxon>
        <taxon>Alphaproteobacteria</taxon>
        <taxon>Rhodospirillales</taxon>
        <taxon>Dongiaceae</taxon>
        <taxon>Dongia</taxon>
    </lineage>
</organism>
<dbReference type="Proteomes" id="UP000295783">
    <property type="component" value="Unassembled WGS sequence"/>
</dbReference>
<keyword evidence="3" id="KW-0862">Zinc</keyword>
<accession>A0A4R6WNH7</accession>
<dbReference type="PANTHER" id="PTHR28620:SF1">
    <property type="entry name" value="CENP-V_GFA DOMAIN-CONTAINING PROTEIN"/>
    <property type="match status" value="1"/>
</dbReference>
<proteinExistence type="inferred from homology"/>
<feature type="domain" description="CENP-V/GFA" evidence="4">
    <location>
        <begin position="2"/>
        <end position="110"/>
    </location>
</feature>
<evidence type="ECO:0000256" key="2">
    <source>
        <dbReference type="ARBA" id="ARBA00022723"/>
    </source>
</evidence>
<dbReference type="PROSITE" id="PS51891">
    <property type="entry name" value="CENP_V_GFA"/>
    <property type="match status" value="1"/>
</dbReference>
<evidence type="ECO:0000313" key="6">
    <source>
        <dbReference type="Proteomes" id="UP000295783"/>
    </source>
</evidence>
<evidence type="ECO:0000256" key="1">
    <source>
        <dbReference type="ARBA" id="ARBA00005495"/>
    </source>
</evidence>
<dbReference type="Pfam" id="PF04828">
    <property type="entry name" value="GFA"/>
    <property type="match status" value="1"/>
</dbReference>
<keyword evidence="6" id="KW-1185">Reference proteome</keyword>
<dbReference type="RefSeq" id="WP_133613755.1">
    <property type="nucleotide sequence ID" value="NZ_SNYW01000008.1"/>
</dbReference>
<dbReference type="GO" id="GO:0016846">
    <property type="term" value="F:carbon-sulfur lyase activity"/>
    <property type="evidence" value="ECO:0007669"/>
    <property type="project" value="InterPro"/>
</dbReference>
<reference evidence="5 6" key="1">
    <citation type="submission" date="2019-03" db="EMBL/GenBank/DDBJ databases">
        <title>Genomic Encyclopedia of Type Strains, Phase III (KMG-III): the genomes of soil and plant-associated and newly described type strains.</title>
        <authorList>
            <person name="Whitman W."/>
        </authorList>
    </citation>
    <scope>NUCLEOTIDE SEQUENCE [LARGE SCALE GENOMIC DNA]</scope>
    <source>
        <strain evidence="5 6">CGMCC 1.7660</strain>
    </source>
</reference>
<comment type="similarity">
    <text evidence="1">Belongs to the Gfa family.</text>
</comment>
<evidence type="ECO:0000313" key="5">
    <source>
        <dbReference type="EMBL" id="TDQ82483.1"/>
    </source>
</evidence>
<evidence type="ECO:0000256" key="3">
    <source>
        <dbReference type="ARBA" id="ARBA00022833"/>
    </source>
</evidence>
<name>A0A4R6WNH7_9PROT</name>
<keyword evidence="2" id="KW-0479">Metal-binding</keyword>
<dbReference type="PANTHER" id="PTHR28620">
    <property type="entry name" value="CENTROMERE PROTEIN V"/>
    <property type="match status" value="1"/>
</dbReference>
<dbReference type="EMBL" id="SNYW01000008">
    <property type="protein sequence ID" value="TDQ82483.1"/>
    <property type="molecule type" value="Genomic_DNA"/>
</dbReference>
<dbReference type="Gene3D" id="2.170.150.70">
    <property type="match status" value="1"/>
</dbReference>
<comment type="caution">
    <text evidence="5">The sequence shown here is derived from an EMBL/GenBank/DDBJ whole genome shotgun (WGS) entry which is preliminary data.</text>
</comment>
<dbReference type="OrthoDB" id="7159017at2"/>
<dbReference type="InterPro" id="IPR052355">
    <property type="entry name" value="CENP-V-like"/>
</dbReference>